<evidence type="ECO:0000259" key="2">
    <source>
        <dbReference type="PROSITE" id="PS50093"/>
    </source>
</evidence>
<dbReference type="Pfam" id="PF25778">
    <property type="entry name" value="DUF7948"/>
    <property type="match status" value="1"/>
</dbReference>
<dbReference type="RefSeq" id="WP_345165598.1">
    <property type="nucleotide sequence ID" value="NZ_BAABGX010000002.1"/>
</dbReference>
<feature type="domain" description="PKD" evidence="2">
    <location>
        <begin position="1036"/>
        <end position="1076"/>
    </location>
</feature>
<gene>
    <name evidence="3" type="ORF">GCM10023183_21070</name>
</gene>
<dbReference type="InterPro" id="IPR013783">
    <property type="entry name" value="Ig-like_fold"/>
</dbReference>
<dbReference type="InterPro" id="IPR026341">
    <property type="entry name" value="T9SS_type_B"/>
</dbReference>
<dbReference type="InterPro" id="IPR035986">
    <property type="entry name" value="PKD_dom_sf"/>
</dbReference>
<dbReference type="Pfam" id="PF13585">
    <property type="entry name" value="CHU_C"/>
    <property type="match status" value="1"/>
</dbReference>
<dbReference type="InterPro" id="IPR052918">
    <property type="entry name" value="Motility_Chemotaxis_Reg"/>
</dbReference>
<dbReference type="PANTHER" id="PTHR35580">
    <property type="entry name" value="CELL SURFACE GLYCOPROTEIN (S-LAYER PROTEIN)-LIKE PROTEIN"/>
    <property type="match status" value="1"/>
</dbReference>
<dbReference type="InterPro" id="IPR022409">
    <property type="entry name" value="PKD/Chitinase_dom"/>
</dbReference>
<evidence type="ECO:0000313" key="3">
    <source>
        <dbReference type="EMBL" id="GAA4306167.1"/>
    </source>
</evidence>
<name>A0ABP8FKW5_9BACT</name>
<dbReference type="PANTHER" id="PTHR35580:SF1">
    <property type="entry name" value="PHYTASE-LIKE DOMAIN-CONTAINING PROTEIN"/>
    <property type="match status" value="1"/>
</dbReference>
<proteinExistence type="predicted"/>
<dbReference type="NCBIfam" id="TIGR04131">
    <property type="entry name" value="Bac_Flav_CTERM"/>
    <property type="match status" value="1"/>
</dbReference>
<dbReference type="PROSITE" id="PS50093">
    <property type="entry name" value="PKD"/>
    <property type="match status" value="1"/>
</dbReference>
<dbReference type="EMBL" id="BAABGX010000002">
    <property type="protein sequence ID" value="GAA4306167.1"/>
    <property type="molecule type" value="Genomic_DNA"/>
</dbReference>
<keyword evidence="4" id="KW-1185">Reference proteome</keyword>
<accession>A0ABP8FKW5</accession>
<dbReference type="Proteomes" id="UP001501844">
    <property type="component" value="Unassembled WGS sequence"/>
</dbReference>
<sequence length="1174" mass="124618">MQLLPLLSIFNLFWQTLAWTPSAQPAEPPVPFITSEAVAPAAQGSLEFVENKGQWPKQVQFSAEVPGGRLFLQNKGFVYTLYDAKTLGHKHADQPKKPGKKSPETLSDDEARVKGHSYSVTFEGARATPQVKGHESTAGTRNYFLGNDPSRWGKGARGFRKVQYQNVYPGIDVALYEKAGKLKYDFYLAAGASPNKIKLTYSGASQLKLQDGHLLISTTVGNVTEQKPIAYQLVDGRRKDVPCAFVLKENTVSFQFPEGYDQKLPLVIDPVVIFSSFTGSTADNWGFTATYDSQGNMYSGGIAFKVGYPASPGAFQVNYADSVDIAIIKYNTGVSGPAARLYATYLGGRKADVPHSMVVNAKDELLILSSVGSFDFPISASAFDRTFNGGPRIKPLGSGANPNYQQGSDIAITSLSSDGSTLVASTFLGGTDNDGLLNPFGPNGNDLVQNYGDQHRGDIITDPDGNVYIASSTFSRDFPARNGFQNQYAGGTNDAVICKLTPNLSQLVWSNYYGGTGTDAAYSIQLDKNRNVYVAGGTTSAALAGTANGLQTSNSGVVDGFVLKIANTGDRILAGTFIGTDSYDQSYFLQLDGQENVYLFGQTAGNYPVTANVYNVPNGKQFIHKLNNNLNATIFSTVFGTGNALIDLSPTAFLVDECERIYICGWGGVTNAGYGNGRTFGLPTTPDAVQATTDGSDFYLMQLSPNAKDLVYATFYGGPLANEHVDGGTSRFDNRGIVYQAVCGGCGGYSDFPVPSGAHTYSALNKSTNCNNASFKFDFQTSANAGPDLRSCSADAPVLLQGTPAGGFWAGPGVSLVGGRYFFTPTSNLVGENILTYTTTIEGTNLCVKTNALVMTVASSVPHTIDAPSSVCLNGAPIVLQGSPAGGTFTVDGAVSTTFTPSTAGVGYHIITYTSTGANGFCGSVTRTIQVLPAPTLQLGPDVVLCPGNMAPLQLTATPAGGSWTGNYVTAAGVFTPPAGFTGTTQVTYTITGGCVATATKNISVAPIPTVQASLANSCQNDLSISGYAPFNAVFANTTTGSTSYLWDFGDGGTATDKTPTHTYLQPGTYTVKLTVFYGPGCQEQREIGKVLVVNGIMPNIFTPNADGINDTFVQRFSCLPTSLTVYNRWGKQVYENKDYQQNWTGDNLSEGTYFYLLKDTAGNTAKGWVEIVR</sequence>
<dbReference type="CDD" id="cd00146">
    <property type="entry name" value="PKD"/>
    <property type="match status" value="1"/>
</dbReference>
<dbReference type="Pfam" id="PF18911">
    <property type="entry name" value="PKD_4"/>
    <property type="match status" value="1"/>
</dbReference>
<dbReference type="SUPFAM" id="SSF49299">
    <property type="entry name" value="PKD domain"/>
    <property type="match status" value="1"/>
</dbReference>
<evidence type="ECO:0000313" key="4">
    <source>
        <dbReference type="Proteomes" id="UP001501844"/>
    </source>
</evidence>
<dbReference type="InterPro" id="IPR000601">
    <property type="entry name" value="PKD_dom"/>
</dbReference>
<dbReference type="Gene3D" id="2.60.40.10">
    <property type="entry name" value="Immunoglobulins"/>
    <property type="match status" value="1"/>
</dbReference>
<dbReference type="SMART" id="SM00089">
    <property type="entry name" value="PKD"/>
    <property type="match status" value="1"/>
</dbReference>
<dbReference type="InterPro" id="IPR057708">
    <property type="entry name" value="DUF7948"/>
</dbReference>
<protein>
    <recommendedName>
        <fullName evidence="2">PKD domain-containing protein</fullName>
    </recommendedName>
</protein>
<feature type="region of interest" description="Disordered" evidence="1">
    <location>
        <begin position="89"/>
        <end position="110"/>
    </location>
</feature>
<organism evidence="3 4">
    <name type="scientific">Nibribacter koreensis</name>
    <dbReference type="NCBI Taxonomy" id="1084519"/>
    <lineage>
        <taxon>Bacteria</taxon>
        <taxon>Pseudomonadati</taxon>
        <taxon>Bacteroidota</taxon>
        <taxon>Cytophagia</taxon>
        <taxon>Cytophagales</taxon>
        <taxon>Hymenobacteraceae</taxon>
        <taxon>Nibribacter</taxon>
    </lineage>
</organism>
<reference evidence="4" key="1">
    <citation type="journal article" date="2019" name="Int. J. Syst. Evol. Microbiol.">
        <title>The Global Catalogue of Microorganisms (GCM) 10K type strain sequencing project: providing services to taxonomists for standard genome sequencing and annotation.</title>
        <authorList>
            <consortium name="The Broad Institute Genomics Platform"/>
            <consortium name="The Broad Institute Genome Sequencing Center for Infectious Disease"/>
            <person name="Wu L."/>
            <person name="Ma J."/>
        </authorList>
    </citation>
    <scope>NUCLEOTIDE SEQUENCE [LARGE SCALE GENOMIC DNA]</scope>
    <source>
        <strain evidence="4">JCM 17917</strain>
    </source>
</reference>
<comment type="caution">
    <text evidence="3">The sequence shown here is derived from an EMBL/GenBank/DDBJ whole genome shotgun (WGS) entry which is preliminary data.</text>
</comment>
<evidence type="ECO:0000256" key="1">
    <source>
        <dbReference type="SAM" id="MobiDB-lite"/>
    </source>
</evidence>